<dbReference type="AlphaFoldDB" id="A0A4S2KVR9"/>
<reference evidence="1 2" key="1">
    <citation type="journal article" date="2019" name="Philos. Trans. R. Soc. Lond., B, Biol. Sci.">
        <title>Ant behaviour and brain gene expression of defending hosts depend on the ecological success of the intruding social parasite.</title>
        <authorList>
            <person name="Kaur R."/>
            <person name="Stoldt M."/>
            <person name="Jongepier E."/>
            <person name="Feldmeyer B."/>
            <person name="Menzel F."/>
            <person name="Bornberg-Bauer E."/>
            <person name="Foitzik S."/>
        </authorList>
    </citation>
    <scope>NUCLEOTIDE SEQUENCE [LARGE SCALE GENOMIC DNA]</scope>
    <source>
        <tissue evidence="1">Whole body</tissue>
    </source>
</reference>
<sequence>MYFRLTYMTFFYIARFIDMIQIYHTIPFLMDLLGLVLAVSLALTQVYSSDMLKQKYVERIKMQKRDLFQMLTIGVNISELFGNGVDLEQEEKIKTRYSISYRYNSEWYNADVSEQKSLLLIIKRRFNPLVLTACRFYVMSLPKFGMVRKKYAVIKKGRSKFEDSVEETLTSEDVKMS</sequence>
<evidence type="ECO:0000313" key="2">
    <source>
        <dbReference type="Proteomes" id="UP000310200"/>
    </source>
</evidence>
<dbReference type="Proteomes" id="UP000310200">
    <property type="component" value="Unassembled WGS sequence"/>
</dbReference>
<organism evidence="1 2">
    <name type="scientific">Temnothorax longispinosus</name>
    <dbReference type="NCBI Taxonomy" id="300112"/>
    <lineage>
        <taxon>Eukaryota</taxon>
        <taxon>Metazoa</taxon>
        <taxon>Ecdysozoa</taxon>
        <taxon>Arthropoda</taxon>
        <taxon>Hexapoda</taxon>
        <taxon>Insecta</taxon>
        <taxon>Pterygota</taxon>
        <taxon>Neoptera</taxon>
        <taxon>Endopterygota</taxon>
        <taxon>Hymenoptera</taxon>
        <taxon>Apocrita</taxon>
        <taxon>Aculeata</taxon>
        <taxon>Formicoidea</taxon>
        <taxon>Formicidae</taxon>
        <taxon>Myrmicinae</taxon>
        <taxon>Temnothorax</taxon>
    </lineage>
</organism>
<gene>
    <name evidence="1" type="ORF">DBV15_02406</name>
</gene>
<name>A0A4S2KVR9_9HYME</name>
<comment type="caution">
    <text evidence="1">The sequence shown here is derived from an EMBL/GenBank/DDBJ whole genome shotgun (WGS) entry which is preliminary data.</text>
</comment>
<protein>
    <submittedName>
        <fullName evidence="1">Uncharacterized protein</fullName>
    </submittedName>
</protein>
<evidence type="ECO:0000313" key="1">
    <source>
        <dbReference type="EMBL" id="TGZ54173.1"/>
    </source>
</evidence>
<accession>A0A4S2KVR9</accession>
<proteinExistence type="predicted"/>
<keyword evidence="2" id="KW-1185">Reference proteome</keyword>
<dbReference type="EMBL" id="QBLH01000808">
    <property type="protein sequence ID" value="TGZ54173.1"/>
    <property type="molecule type" value="Genomic_DNA"/>
</dbReference>